<keyword evidence="5 11" id="KW-0256">Endoplasmic reticulum</keyword>
<evidence type="ECO:0000256" key="2">
    <source>
        <dbReference type="ARBA" id="ARBA00010120"/>
    </source>
</evidence>
<evidence type="ECO:0000256" key="9">
    <source>
        <dbReference type="ARBA" id="ARBA00023136"/>
    </source>
</evidence>
<dbReference type="STRING" id="1071383.J7R842"/>
<evidence type="ECO:0000256" key="1">
    <source>
        <dbReference type="ARBA" id="ARBA00004477"/>
    </source>
</evidence>
<feature type="transmembrane region" description="Helical" evidence="11">
    <location>
        <begin position="63"/>
        <end position="81"/>
    </location>
</feature>
<dbReference type="eggNOG" id="KOG3106">
    <property type="taxonomic scope" value="Eukaryota"/>
</dbReference>
<proteinExistence type="inferred from homology"/>
<dbReference type="PROSITE" id="PS00952">
    <property type="entry name" value="ER_LUMEN_RECEPTOR_2"/>
    <property type="match status" value="1"/>
</dbReference>
<evidence type="ECO:0000313" key="13">
    <source>
        <dbReference type="Proteomes" id="UP000006310"/>
    </source>
</evidence>
<protein>
    <recommendedName>
        <fullName evidence="11">ER lumen protein-retaining receptor</fullName>
    </recommendedName>
</protein>
<reference evidence="13" key="2">
    <citation type="submission" date="2012-08" db="EMBL/GenBank/DDBJ databases">
        <title>Genome sequence of Kazachstania naganishii.</title>
        <authorList>
            <person name="Gordon J.L."/>
            <person name="Armisen D."/>
            <person name="Proux-Wera E."/>
            <person name="OhEigeartaigh S.S."/>
            <person name="Byrne K.P."/>
            <person name="Wolfe K.H."/>
        </authorList>
    </citation>
    <scope>NUCLEOTIDE SEQUENCE [LARGE SCALE GENOMIC DNA]</scope>
    <source>
        <strain evidence="13">ATCC MYA-139 / BCRC 22969 / CBS 8797 / CCRC 22969 / KCTC 17520 / NBRC 10181 / NCYC 3082</strain>
    </source>
</reference>
<comment type="caution">
    <text evidence="11">Lacks conserved residue(s) required for the propagation of feature annotation.</text>
</comment>
<dbReference type="GO" id="GO:0015031">
    <property type="term" value="P:protein transport"/>
    <property type="evidence" value="ECO:0007669"/>
    <property type="project" value="UniProtKB-KW"/>
</dbReference>
<comment type="similarity">
    <text evidence="2 11">Belongs to the ERD2 family.</text>
</comment>
<dbReference type="GO" id="GO:0045015">
    <property type="term" value="F:HDEL sequence binding"/>
    <property type="evidence" value="ECO:0007669"/>
    <property type="project" value="EnsemblFungi"/>
</dbReference>
<evidence type="ECO:0000256" key="11">
    <source>
        <dbReference type="RuleBase" id="RU000634"/>
    </source>
</evidence>
<feature type="transmembrane region" description="Helical" evidence="11">
    <location>
        <begin position="102"/>
        <end position="120"/>
    </location>
</feature>
<evidence type="ECO:0000256" key="7">
    <source>
        <dbReference type="ARBA" id="ARBA00022927"/>
    </source>
</evidence>
<dbReference type="PRINTS" id="PR00660">
    <property type="entry name" value="ERLUMENR"/>
</dbReference>
<feature type="transmembrane region" description="Helical" evidence="11">
    <location>
        <begin position="156"/>
        <end position="174"/>
    </location>
</feature>
<reference evidence="12 13" key="1">
    <citation type="journal article" date="2011" name="Proc. Natl. Acad. Sci. U.S.A.">
        <title>Evolutionary erosion of yeast sex chromosomes by mating-type switching accidents.</title>
        <authorList>
            <person name="Gordon J.L."/>
            <person name="Armisen D."/>
            <person name="Proux-Wera E."/>
            <person name="Oheigeartaigh S.S."/>
            <person name="Byrne K.P."/>
            <person name="Wolfe K.H."/>
        </authorList>
    </citation>
    <scope>NUCLEOTIDE SEQUENCE [LARGE SCALE GENOMIC DNA]</scope>
    <source>
        <strain evidence="13">ATCC MYA-139 / BCRC 22969 / CBS 8797 / CCRC 22969 / KCTC 17520 / NBRC 10181 / NCYC 3082</strain>
    </source>
</reference>
<dbReference type="PANTHER" id="PTHR10585">
    <property type="entry name" value="ER LUMEN PROTEIN RETAINING RECEPTOR"/>
    <property type="match status" value="1"/>
</dbReference>
<feature type="transmembrane region" description="Helical" evidence="11">
    <location>
        <begin position="186"/>
        <end position="206"/>
    </location>
</feature>
<dbReference type="Proteomes" id="UP000006310">
    <property type="component" value="Chromosome 6"/>
</dbReference>
<dbReference type="HOGENOM" id="CLU_057784_0_0_1"/>
<keyword evidence="7 11" id="KW-0653">Protein transport</keyword>
<keyword evidence="3 11" id="KW-0813">Transport</keyword>
<evidence type="ECO:0000256" key="6">
    <source>
        <dbReference type="ARBA" id="ARBA00022892"/>
    </source>
</evidence>
<sequence>MINLFRIFGDLSHLASIGILLHTVRSTQSIDGISFKTQALYALVFMTRYLDLFTWHWVSLYNFLMKVFFLASSVYIVVLLQQFRTKNPIAYKEMVLQDTFKIHFLLLGSLVAGLCFHHRFTLLEILWSFSVWLESVAILPQLFMLSKSGRAQSLTVHYIFALGLYRFLYIFNWIWRYVSEARVDKIAVVAGIVQTAMYSDFFYIYYKKVIRGNAGNLPV</sequence>
<keyword evidence="13" id="KW-1185">Reference proteome</keyword>
<dbReference type="InterPro" id="IPR000133">
    <property type="entry name" value="ER_ret_rcpt"/>
</dbReference>
<organism evidence="12 13">
    <name type="scientific">Huiozyma naganishii (strain ATCC MYA-139 / BCRC 22969 / CBS 8797 / KCTC 17520 / NBRC 10181 / NCYC 3082 / Yp74L-3)</name>
    <name type="common">Yeast</name>
    <name type="synonym">Kazachstania naganishii</name>
    <dbReference type="NCBI Taxonomy" id="1071383"/>
    <lineage>
        <taxon>Eukaryota</taxon>
        <taxon>Fungi</taxon>
        <taxon>Dikarya</taxon>
        <taxon>Ascomycota</taxon>
        <taxon>Saccharomycotina</taxon>
        <taxon>Saccharomycetes</taxon>
        <taxon>Saccharomycetales</taxon>
        <taxon>Saccharomycetaceae</taxon>
        <taxon>Huiozyma</taxon>
    </lineage>
</organism>
<dbReference type="GO" id="GO:0006890">
    <property type="term" value="P:retrograde vesicle-mediated transport, Golgi to endoplasmic reticulum"/>
    <property type="evidence" value="ECO:0007669"/>
    <property type="project" value="EnsemblFungi"/>
</dbReference>
<keyword evidence="10 11" id="KW-0675">Receptor</keyword>
<keyword evidence="4 11" id="KW-0812">Transmembrane</keyword>
<keyword evidence="8 11" id="KW-1133">Transmembrane helix</keyword>
<name>J7R842_HUIN7</name>
<dbReference type="RefSeq" id="XP_022465266.1">
    <property type="nucleotide sequence ID" value="XM_022608807.1"/>
</dbReference>
<evidence type="ECO:0000256" key="5">
    <source>
        <dbReference type="ARBA" id="ARBA00022824"/>
    </source>
</evidence>
<dbReference type="OMA" id="WKSRSCE"/>
<dbReference type="AlphaFoldDB" id="J7R842"/>
<dbReference type="PROSITE" id="PS00951">
    <property type="entry name" value="ER_LUMEN_RECEPTOR_1"/>
    <property type="match status" value="1"/>
</dbReference>
<accession>J7R842</accession>
<dbReference type="OrthoDB" id="7694678at2759"/>
<dbReference type="GO" id="GO:0006621">
    <property type="term" value="P:protein retention in ER lumen"/>
    <property type="evidence" value="ECO:0007669"/>
    <property type="project" value="InterPro"/>
</dbReference>
<evidence type="ECO:0000256" key="3">
    <source>
        <dbReference type="ARBA" id="ARBA00022448"/>
    </source>
</evidence>
<dbReference type="KEGG" id="kng:KNAG_0F03580"/>
<gene>
    <name evidence="12" type="primary">KNAG0F03580</name>
    <name evidence="12" type="ordered locus">KNAG_0F03580</name>
</gene>
<keyword evidence="9 11" id="KW-0472">Membrane</keyword>
<evidence type="ECO:0000256" key="8">
    <source>
        <dbReference type="ARBA" id="ARBA00022989"/>
    </source>
</evidence>
<dbReference type="Pfam" id="PF00810">
    <property type="entry name" value="ER_lumen_recept"/>
    <property type="match status" value="1"/>
</dbReference>
<evidence type="ECO:0000313" key="12">
    <source>
        <dbReference type="EMBL" id="CCK71020.1"/>
    </source>
</evidence>
<evidence type="ECO:0000256" key="10">
    <source>
        <dbReference type="ARBA" id="ARBA00023170"/>
    </source>
</evidence>
<dbReference type="GeneID" id="34526735"/>
<comment type="subcellular location">
    <subcellularLocation>
        <location evidence="1 11">Endoplasmic reticulum membrane</location>
        <topology evidence="1 11">Multi-pass membrane protein</topology>
    </subcellularLocation>
</comment>
<dbReference type="GO" id="GO:0005789">
    <property type="term" value="C:endoplasmic reticulum membrane"/>
    <property type="evidence" value="ECO:0007669"/>
    <property type="project" value="UniProtKB-SubCell"/>
</dbReference>
<evidence type="ECO:0000256" key="4">
    <source>
        <dbReference type="ARBA" id="ARBA00022692"/>
    </source>
</evidence>
<dbReference type="EMBL" id="HE978319">
    <property type="protein sequence ID" value="CCK71020.1"/>
    <property type="molecule type" value="Genomic_DNA"/>
</dbReference>
<keyword evidence="6" id="KW-0931">ER-Golgi transport</keyword>